<name>A0ABQ5FQM6_9ASTR</name>
<dbReference type="PANTHER" id="PTHR11439">
    <property type="entry name" value="GAG-POL-RELATED RETROTRANSPOSON"/>
    <property type="match status" value="1"/>
</dbReference>
<organism evidence="3 4">
    <name type="scientific">Tanacetum coccineum</name>
    <dbReference type="NCBI Taxonomy" id="301880"/>
    <lineage>
        <taxon>Eukaryota</taxon>
        <taxon>Viridiplantae</taxon>
        <taxon>Streptophyta</taxon>
        <taxon>Embryophyta</taxon>
        <taxon>Tracheophyta</taxon>
        <taxon>Spermatophyta</taxon>
        <taxon>Magnoliopsida</taxon>
        <taxon>eudicotyledons</taxon>
        <taxon>Gunneridae</taxon>
        <taxon>Pentapetalae</taxon>
        <taxon>asterids</taxon>
        <taxon>campanulids</taxon>
        <taxon>Asterales</taxon>
        <taxon>Asteraceae</taxon>
        <taxon>Asteroideae</taxon>
        <taxon>Anthemideae</taxon>
        <taxon>Anthemidinae</taxon>
        <taxon>Tanacetum</taxon>
    </lineage>
</organism>
<dbReference type="EMBL" id="BQNB010017633">
    <property type="protein sequence ID" value="GJT65474.1"/>
    <property type="molecule type" value="Genomic_DNA"/>
</dbReference>
<dbReference type="SUPFAM" id="SSF56672">
    <property type="entry name" value="DNA/RNA polymerases"/>
    <property type="match status" value="1"/>
</dbReference>
<feature type="compositionally biased region" description="Low complexity" evidence="1">
    <location>
        <begin position="829"/>
        <end position="846"/>
    </location>
</feature>
<feature type="compositionally biased region" description="Polar residues" evidence="1">
    <location>
        <begin position="684"/>
        <end position="698"/>
    </location>
</feature>
<feature type="compositionally biased region" description="Basic and acidic residues" evidence="1">
    <location>
        <begin position="869"/>
        <end position="883"/>
    </location>
</feature>
<reference evidence="3" key="2">
    <citation type="submission" date="2022-01" db="EMBL/GenBank/DDBJ databases">
        <authorList>
            <person name="Yamashiro T."/>
            <person name="Shiraishi A."/>
            <person name="Satake H."/>
            <person name="Nakayama K."/>
        </authorList>
    </citation>
    <scope>NUCLEOTIDE SEQUENCE</scope>
</reference>
<feature type="non-terminal residue" evidence="3">
    <location>
        <position position="1"/>
    </location>
</feature>
<evidence type="ECO:0000313" key="3">
    <source>
        <dbReference type="EMBL" id="GJT65474.1"/>
    </source>
</evidence>
<dbReference type="PANTHER" id="PTHR11439:SF509">
    <property type="entry name" value="RNA-DIRECTED DNA POLYMERASE"/>
    <property type="match status" value="1"/>
</dbReference>
<feature type="compositionally biased region" description="Basic and acidic residues" evidence="1">
    <location>
        <begin position="814"/>
        <end position="827"/>
    </location>
</feature>
<feature type="compositionally biased region" description="Basic residues" evidence="1">
    <location>
        <begin position="738"/>
        <end position="747"/>
    </location>
</feature>
<evidence type="ECO:0000259" key="2">
    <source>
        <dbReference type="Pfam" id="PF07727"/>
    </source>
</evidence>
<feature type="compositionally biased region" description="Basic and acidic residues" evidence="1">
    <location>
        <begin position="897"/>
        <end position="910"/>
    </location>
</feature>
<keyword evidence="4" id="KW-1185">Reference proteome</keyword>
<feature type="compositionally biased region" description="Acidic residues" evidence="1">
    <location>
        <begin position="754"/>
        <end position="771"/>
    </location>
</feature>
<dbReference type="InterPro" id="IPR043502">
    <property type="entry name" value="DNA/RNA_pol_sf"/>
</dbReference>
<feature type="domain" description="Reverse transcriptase Ty1/copia-type" evidence="2">
    <location>
        <begin position="346"/>
        <end position="462"/>
    </location>
</feature>
<feature type="compositionally biased region" description="Basic and acidic residues" evidence="1">
    <location>
        <begin position="772"/>
        <end position="804"/>
    </location>
</feature>
<feature type="region of interest" description="Disordered" evidence="1">
    <location>
        <begin position="638"/>
        <end position="700"/>
    </location>
</feature>
<proteinExistence type="predicted"/>
<feature type="region of interest" description="Disordered" evidence="1">
    <location>
        <begin position="864"/>
        <end position="924"/>
    </location>
</feature>
<sequence>KGPTWLFDLDYLTDSMNYQPVRVENQANKTTGLKETNHSVGTQDNIVAGNSELGDKPAQEYYVLPSWSSYTSTIKSSEIKNGCDKPKQDTGLKTNEKPVDKEEQSFLEELERLKRQEKEAHYEFEALRQEFAQGTENLLHQTGAKRACGTKTVNAVSTPVSTASPSRVFSVGELSSPDHGIFSNTSYDDEGVVADFTNLDTTMNVSPIPTSRIHTIHPKTQILRDPTLAVQTRSKVNKSSRAHALLNLRRYLKLFNMQAVLMLCKKNCCSSSFRRYGFMLICLMGRGQLELTGSIGIRGMKERIGAIMIFLAFASNTGFIVNQMDVKSAFLYGTFDEEVYVSQPLASRAWYATLSTFLEQSGYRRGTMDKNLFIKNDKKDIMLIQVYVDDIIFDSTKKSWCDEFKTLMKNMFQMSSLGELTFFLGLQVKQKEDGIFISQDKYVVKILKKFDFMSVKHASTPNETHKPLVKDEEAADVDVHLYRSVIGSLMYLTASRPDIMFAVCACSRFQVTPKTSHLHDVKIIFRHLKGNPKLGLWYPRESSVDLVAYSDSNYSGANLDKKSTTGEAEYVAAANCCGQFWMSAKSKTINNVRYITAKVTSKPVTISEASIRGDPLFDDADGIDSLNNQAIFDTIQDEGEASERPSESHIIPSPPHPSDDQPEAQTDLSPKPSPSIPIPDSILEGSSGNHGGQSSTERSLLGNEDGLTLQSVYGLYVSLCTQTSKKEIYEEKVDAKRVCKSAKSKPTTHKDQVFDDLDDFDGMDYMETDDAYSEKGESTKDKVSTDKPEVNTDKPKVSTDKPKVSTDQLNVSTDKLDEGTTEPKDGYSEESATLTAPTTTSTPTPTIFRDDETIAEFLVSMSQNKAKQKGVEIKDAEYSDRPRPTSTRSVLTLKPLPKIDPKDKGKKVFEEEAESDAESEGVNEAERKFAQLANDEEVARKVQEGWEAEEEKKILAEEEAIKATLIRDYDDIQARIEADSILAARLQEEEREKFTIKERAKLLHDTIFTQRRSAEDERIIRELNKKVAGTKKADSIMEECKEEADTRKRKLALDEDKEVDYEILDRKYPIKEWTTEYLGFKPPFDETKGLEKINLNVVIRSNGQRRYFSALMRVLSIFDREDLNDVYKLIMDRYQNEVPKEKKYPLKKKVLLKMLELKLESEEDSTIALELIRFVKKIIAELESENTNGNEENL</sequence>
<dbReference type="Pfam" id="PF07727">
    <property type="entry name" value="RVT_2"/>
    <property type="match status" value="1"/>
</dbReference>
<feature type="region of interest" description="Disordered" evidence="1">
    <location>
        <begin position="81"/>
        <end position="104"/>
    </location>
</feature>
<accession>A0ABQ5FQM6</accession>
<dbReference type="Proteomes" id="UP001151760">
    <property type="component" value="Unassembled WGS sequence"/>
</dbReference>
<protein>
    <submittedName>
        <fullName evidence="3">Ribonuclease H-like domain-containing protein</fullName>
    </submittedName>
</protein>
<evidence type="ECO:0000313" key="4">
    <source>
        <dbReference type="Proteomes" id="UP001151760"/>
    </source>
</evidence>
<feature type="compositionally biased region" description="Acidic residues" evidence="1">
    <location>
        <begin position="911"/>
        <end position="923"/>
    </location>
</feature>
<comment type="caution">
    <text evidence="3">The sequence shown here is derived from an EMBL/GenBank/DDBJ whole genome shotgun (WGS) entry which is preliminary data.</text>
</comment>
<feature type="region of interest" description="Disordered" evidence="1">
    <location>
        <begin position="738"/>
        <end position="847"/>
    </location>
</feature>
<gene>
    <name evidence="3" type="ORF">Tco_1016954</name>
</gene>
<reference evidence="3" key="1">
    <citation type="journal article" date="2022" name="Int. J. Mol. Sci.">
        <title>Draft Genome of Tanacetum Coccineum: Genomic Comparison of Closely Related Tanacetum-Family Plants.</title>
        <authorList>
            <person name="Yamashiro T."/>
            <person name="Shiraishi A."/>
            <person name="Nakayama K."/>
            <person name="Satake H."/>
        </authorList>
    </citation>
    <scope>NUCLEOTIDE SEQUENCE</scope>
</reference>
<evidence type="ECO:0000256" key="1">
    <source>
        <dbReference type="SAM" id="MobiDB-lite"/>
    </source>
</evidence>
<dbReference type="InterPro" id="IPR013103">
    <property type="entry name" value="RVT_2"/>
</dbReference>